<name>A0A0V8E5N2_LACLL</name>
<evidence type="ECO:0000313" key="4">
    <source>
        <dbReference type="Proteomes" id="UP000053719"/>
    </source>
</evidence>
<reference evidence="4" key="1">
    <citation type="submission" date="2015-10" db="EMBL/GenBank/DDBJ databases">
        <title>Draft Genome Sequences of 11 Lactococcus lactis subspecies cremoris strains.</title>
        <authorList>
            <person name="Wels M."/>
            <person name="Backus L."/>
            <person name="Boekhorst J."/>
            <person name="Dijkstra A."/>
            <person name="Beerthuizen M."/>
            <person name="Kelly W."/>
            <person name="Siezen R."/>
            <person name="Bachmann H."/>
            <person name="Van Hijum S."/>
        </authorList>
    </citation>
    <scope>NUCLEOTIDE SEQUENCE [LARGE SCALE GENOMIC DNA]</scope>
    <source>
        <strain evidence="4">M20</strain>
    </source>
</reference>
<feature type="compositionally biased region" description="Polar residues" evidence="1">
    <location>
        <begin position="81"/>
        <end position="90"/>
    </location>
</feature>
<comment type="caution">
    <text evidence="3">The sequence shown here is derived from an EMBL/GenBank/DDBJ whole genome shotgun (WGS) entry which is preliminary data.</text>
</comment>
<dbReference type="Gene3D" id="3.90.1720.60">
    <property type="match status" value="1"/>
</dbReference>
<evidence type="ECO:0000313" key="3">
    <source>
        <dbReference type="EMBL" id="KSU20943.1"/>
    </source>
</evidence>
<accession>A0A0V8E5N2</accession>
<dbReference type="RefSeq" id="WP_058211759.1">
    <property type="nucleotide sequence ID" value="NZ_LKLU01000073.1"/>
</dbReference>
<dbReference type="EMBL" id="LKLU01000073">
    <property type="protein sequence ID" value="KSU20943.1"/>
    <property type="molecule type" value="Genomic_DNA"/>
</dbReference>
<organism evidence="3 4">
    <name type="scientific">Lactococcus lactis subsp. lactis</name>
    <name type="common">Streptococcus lactis</name>
    <dbReference type="NCBI Taxonomy" id="1360"/>
    <lineage>
        <taxon>Bacteria</taxon>
        <taxon>Bacillati</taxon>
        <taxon>Bacillota</taxon>
        <taxon>Bacilli</taxon>
        <taxon>Lactobacillales</taxon>
        <taxon>Streptococcaceae</taxon>
        <taxon>Lactococcus</taxon>
    </lineage>
</organism>
<keyword evidence="2" id="KW-1133">Transmembrane helix</keyword>
<feature type="region of interest" description="Disordered" evidence="1">
    <location>
        <begin position="32"/>
        <end position="118"/>
    </location>
</feature>
<feature type="compositionally biased region" description="Basic residues" evidence="1">
    <location>
        <begin position="48"/>
        <end position="68"/>
    </location>
</feature>
<evidence type="ECO:0000256" key="1">
    <source>
        <dbReference type="SAM" id="MobiDB-lite"/>
    </source>
</evidence>
<proteinExistence type="predicted"/>
<keyword evidence="2" id="KW-0472">Membrane</keyword>
<protein>
    <submittedName>
        <fullName evidence="3">Immunogenic secreted protein</fullName>
    </submittedName>
</protein>
<feature type="transmembrane region" description="Helical" evidence="2">
    <location>
        <begin position="235"/>
        <end position="257"/>
    </location>
</feature>
<gene>
    <name evidence="3" type="ORF">M20_1277</name>
</gene>
<sequence length="605" mass="66262">MPIDNRTKMERHLKSDKKQVFYRIERDGIKKAAHNGSKGVAFSDKYKKGFQKKKSKNEKASTHFKSKSKINSQPDKESIPNGFTSQSTRAFGSKKALSKPSQKHSGGNVAKVSKKQGKKIVTQPLIKQLDENESTEGVKNLKKAQDNVQSTYKTTKKVKGFLTKHEKFGHSVNSQTKQDFRFHTNNTPKKSKIEKGLNSNPFIKPNSNASLGKSLVQKITNSIQKVAVAVMNKPTAMIGGAVVVVGVLFLGLISIFFPAIMNSNNQQAETYGVTYVKDWSEDGDAYHSDYLAQRYGITAEQIDGFIKSQGFTGLDSRASGTEFLKLQSESNIDVRMLVAFAQMESSYGTAGVAKEYPKSNLFGYGAVDNDPDQGASWDNDRAVTDFKATQYDKYSNTSLYIMDLRAAAYHSGALKPGEAVYWTAIDSGKQRAKVAEAFDKYIDEHGGTPAPPNGYGPVDGGGGSANVEVLNKMLGQIIPGDFGGLTGQCYAVSAYYAHSINSNIILRGGVAASDIASDYDWKGWGWTVVNEPKYSQIKVGDIINFKRGANMGTWNTDAENGHTAVVGKILGKNELMIYDQNPTPLKTWTYTYNSGVASVIHPPKK</sequence>
<dbReference type="PATRIC" id="fig|1360.114.peg.1670"/>
<evidence type="ECO:0000256" key="2">
    <source>
        <dbReference type="SAM" id="Phobius"/>
    </source>
</evidence>
<dbReference type="AlphaFoldDB" id="A0A0V8E5N2"/>
<keyword evidence="2" id="KW-0812">Transmembrane</keyword>
<dbReference type="Proteomes" id="UP000053719">
    <property type="component" value="Unassembled WGS sequence"/>
</dbReference>